<organism evidence="2 3">
    <name type="scientific">Streptomyces asoensis</name>
    <dbReference type="NCBI Taxonomy" id="249586"/>
    <lineage>
        <taxon>Bacteria</taxon>
        <taxon>Bacillati</taxon>
        <taxon>Actinomycetota</taxon>
        <taxon>Actinomycetes</taxon>
        <taxon>Kitasatosporales</taxon>
        <taxon>Streptomycetaceae</taxon>
        <taxon>Streptomyces</taxon>
    </lineage>
</organism>
<reference evidence="3" key="1">
    <citation type="submission" date="2023-07" db="EMBL/GenBank/DDBJ databases">
        <title>Whole genome shotgun sequence of Streptomyces cacaoi subsp. asoensis NBRC 13813.</title>
        <authorList>
            <person name="Komaki H."/>
            <person name="Tamura T."/>
        </authorList>
    </citation>
    <scope>NUCLEOTIDE SEQUENCE [LARGE SCALE GENOMIC DNA]</scope>
    <source>
        <strain evidence="3">NBRC 13813</strain>
    </source>
</reference>
<accession>A0ABQ3S270</accession>
<feature type="compositionally biased region" description="Low complexity" evidence="1">
    <location>
        <begin position="140"/>
        <end position="158"/>
    </location>
</feature>
<evidence type="ECO:0000256" key="1">
    <source>
        <dbReference type="SAM" id="MobiDB-lite"/>
    </source>
</evidence>
<comment type="caution">
    <text evidence="2">The sequence shown here is derived from an EMBL/GenBank/DDBJ whole genome shotgun (WGS) entry which is preliminary data.</text>
</comment>
<sequence>MGSTEFMITLSVLLIAAAVAGVVAQRRAARVRRPPVRAGLDAEAEANHWLIRLGGGLVPPDTRAWAGADESVGRALTRAAECHRAARARLATARTAAEYEEATRMAREGLDQLRSARTALGTEPALAPASAPAPAPAPEPASASAPAPAPEPASASAPAPVPVSAPAPAPGPAFPPVPAPVSALAPGPVLYLPLEFHRSVPRP</sequence>
<dbReference type="Proteomes" id="UP000649259">
    <property type="component" value="Unassembled WGS sequence"/>
</dbReference>
<name>A0ABQ3S270_9ACTN</name>
<evidence type="ECO:0000313" key="2">
    <source>
        <dbReference type="EMBL" id="GHI62215.1"/>
    </source>
</evidence>
<dbReference type="EMBL" id="BNEB01000003">
    <property type="protein sequence ID" value="GHI62215.1"/>
    <property type="molecule type" value="Genomic_DNA"/>
</dbReference>
<keyword evidence="3" id="KW-1185">Reference proteome</keyword>
<protein>
    <recommendedName>
        <fullName evidence="4">Secreted protein</fullName>
    </recommendedName>
</protein>
<evidence type="ECO:0000313" key="3">
    <source>
        <dbReference type="Proteomes" id="UP000649259"/>
    </source>
</evidence>
<evidence type="ECO:0008006" key="4">
    <source>
        <dbReference type="Google" id="ProtNLM"/>
    </source>
</evidence>
<gene>
    <name evidence="2" type="ORF">Saso_38650</name>
</gene>
<proteinExistence type="predicted"/>
<feature type="region of interest" description="Disordered" evidence="1">
    <location>
        <begin position="123"/>
        <end position="180"/>
    </location>
</feature>
<feature type="compositionally biased region" description="Pro residues" evidence="1">
    <location>
        <begin position="159"/>
        <end position="179"/>
    </location>
</feature>